<dbReference type="OrthoDB" id="4415835at2759"/>
<dbReference type="InterPro" id="IPR041121">
    <property type="entry name" value="SDH_C"/>
</dbReference>
<dbReference type="SUPFAM" id="SSF52540">
    <property type="entry name" value="P-loop containing nucleoside triphosphate hydrolases"/>
    <property type="match status" value="1"/>
</dbReference>
<dbReference type="PANTHER" id="PTHR21090:SF27">
    <property type="entry name" value="QUINATE REPRESSOR PROTEIN"/>
    <property type="match status" value="1"/>
</dbReference>
<dbReference type="CDD" id="cd01065">
    <property type="entry name" value="NAD_bind_Shikimate_DH"/>
    <property type="match status" value="1"/>
</dbReference>
<evidence type="ECO:0000256" key="4">
    <source>
        <dbReference type="ARBA" id="ARBA00022911"/>
    </source>
</evidence>
<keyword evidence="4" id="KW-0672">Quinate metabolism</keyword>
<dbReference type="STRING" id="1447883.A0A2B7YR65"/>
<keyword evidence="5" id="KW-0805">Transcription regulation</keyword>
<evidence type="ECO:0000256" key="2">
    <source>
        <dbReference type="ARBA" id="ARBA00009349"/>
    </source>
</evidence>
<keyword evidence="6" id="KW-0804">Transcription</keyword>
<name>A0A2B7YR65_POLH7</name>
<reference evidence="11 12" key="1">
    <citation type="submission" date="2017-10" db="EMBL/GenBank/DDBJ databases">
        <title>Comparative genomics in systemic dimorphic fungi from Ajellomycetaceae.</title>
        <authorList>
            <person name="Munoz J.F."/>
            <person name="Mcewen J.G."/>
            <person name="Clay O.K."/>
            <person name="Cuomo C.A."/>
        </authorList>
    </citation>
    <scope>NUCLEOTIDE SEQUENCE [LARGE SCALE GENOMIC DNA]</scope>
    <source>
        <strain evidence="11 12">UAMH7299</strain>
    </source>
</reference>
<comment type="similarity">
    <text evidence="1">In the 2nd section; belongs to the type-I 3-dehydroquinase family.</text>
</comment>
<dbReference type="PANTHER" id="PTHR21090">
    <property type="entry name" value="AROM/DEHYDROQUINATE SYNTHASE"/>
    <property type="match status" value="1"/>
</dbReference>
<evidence type="ECO:0000313" key="12">
    <source>
        <dbReference type="Proteomes" id="UP000224634"/>
    </source>
</evidence>
<dbReference type="InterPro" id="IPR001381">
    <property type="entry name" value="DHquinase_I"/>
</dbReference>
<gene>
    <name evidence="11" type="ORF">AJ80_02605</name>
</gene>
<dbReference type="SUPFAM" id="SSF51735">
    <property type="entry name" value="NAD(P)-binding Rossmann-fold domains"/>
    <property type="match status" value="1"/>
</dbReference>
<dbReference type="GO" id="GO:0003855">
    <property type="term" value="F:3-dehydroquinate dehydratase activity"/>
    <property type="evidence" value="ECO:0007669"/>
    <property type="project" value="InterPro"/>
</dbReference>
<evidence type="ECO:0000259" key="9">
    <source>
        <dbReference type="Pfam" id="PF08501"/>
    </source>
</evidence>
<protein>
    <submittedName>
        <fullName evidence="11">Uncharacterized protein</fullName>
    </submittedName>
</protein>
<dbReference type="Pfam" id="PF01202">
    <property type="entry name" value="SKI"/>
    <property type="match status" value="1"/>
</dbReference>
<evidence type="ECO:0000256" key="3">
    <source>
        <dbReference type="ARBA" id="ARBA00022491"/>
    </source>
</evidence>
<dbReference type="SUPFAM" id="SSF53223">
    <property type="entry name" value="Aminoacid dehydrogenase-like, N-terminal domain"/>
    <property type="match status" value="1"/>
</dbReference>
<dbReference type="FunFam" id="3.40.50.300:FF:002254">
    <property type="entry name" value="Quinate pathway repressor protein QutR"/>
    <property type="match status" value="1"/>
</dbReference>
<organism evidence="11 12">
    <name type="scientific">Polytolypa hystricis (strain UAMH7299)</name>
    <dbReference type="NCBI Taxonomy" id="1447883"/>
    <lineage>
        <taxon>Eukaryota</taxon>
        <taxon>Fungi</taxon>
        <taxon>Dikarya</taxon>
        <taxon>Ascomycota</taxon>
        <taxon>Pezizomycotina</taxon>
        <taxon>Eurotiomycetes</taxon>
        <taxon>Eurotiomycetidae</taxon>
        <taxon>Onygenales</taxon>
        <taxon>Onygenales incertae sedis</taxon>
        <taxon>Polytolypa</taxon>
    </lineage>
</organism>
<dbReference type="GO" id="GO:0003866">
    <property type="term" value="F:3-phosphoshikimate 1-carboxyvinyltransferase activity"/>
    <property type="evidence" value="ECO:0007669"/>
    <property type="project" value="TreeGrafter"/>
</dbReference>
<feature type="region of interest" description="Disordered" evidence="7">
    <location>
        <begin position="1"/>
        <end position="97"/>
    </location>
</feature>
<evidence type="ECO:0000256" key="7">
    <source>
        <dbReference type="SAM" id="MobiDB-lite"/>
    </source>
</evidence>
<dbReference type="Pfam" id="PF01487">
    <property type="entry name" value="DHquinase_I"/>
    <property type="match status" value="1"/>
</dbReference>
<dbReference type="Proteomes" id="UP000224634">
    <property type="component" value="Unassembled WGS sequence"/>
</dbReference>
<dbReference type="CDD" id="cd00502">
    <property type="entry name" value="DHQase_I"/>
    <property type="match status" value="1"/>
</dbReference>
<dbReference type="FunFam" id="3.40.50.720:FF:000386">
    <property type="entry name" value="Quinate repressor protein"/>
    <property type="match status" value="1"/>
</dbReference>
<dbReference type="EMBL" id="PDNA01000025">
    <property type="protein sequence ID" value="PGH23352.1"/>
    <property type="molecule type" value="Genomic_DNA"/>
</dbReference>
<accession>A0A2B7YR65</accession>
<dbReference type="Gene3D" id="3.40.50.300">
    <property type="entry name" value="P-loop containing nucleotide triphosphate hydrolases"/>
    <property type="match status" value="1"/>
</dbReference>
<dbReference type="InterPro" id="IPR036291">
    <property type="entry name" value="NAD(P)-bd_dom_sf"/>
</dbReference>
<dbReference type="GO" id="GO:0009423">
    <property type="term" value="P:chorismate biosynthetic process"/>
    <property type="evidence" value="ECO:0007669"/>
    <property type="project" value="TreeGrafter"/>
</dbReference>
<evidence type="ECO:0000313" key="11">
    <source>
        <dbReference type="EMBL" id="PGH23352.1"/>
    </source>
</evidence>
<evidence type="ECO:0000259" key="8">
    <source>
        <dbReference type="Pfam" id="PF01488"/>
    </source>
</evidence>
<dbReference type="FunFam" id="3.40.50.10860:FF:000019">
    <property type="entry name" value="Quinate pathway repressor protein QutR"/>
    <property type="match status" value="1"/>
</dbReference>
<evidence type="ECO:0000256" key="5">
    <source>
        <dbReference type="ARBA" id="ARBA00023015"/>
    </source>
</evidence>
<dbReference type="SUPFAM" id="SSF51569">
    <property type="entry name" value="Aldolase"/>
    <property type="match status" value="1"/>
</dbReference>
<comment type="similarity">
    <text evidence="2">In the N-terminal section; belongs to the shikimate kinase family.</text>
</comment>
<dbReference type="InterPro" id="IPR006151">
    <property type="entry name" value="Shikm_DH/Glu-tRNA_Rdtase"/>
</dbReference>
<dbReference type="Gene3D" id="3.40.50.10860">
    <property type="entry name" value="Leucine Dehydrogenase, chain A, domain 1"/>
    <property type="match status" value="1"/>
</dbReference>
<feature type="compositionally biased region" description="Basic and acidic residues" evidence="7">
    <location>
        <begin position="11"/>
        <end position="24"/>
    </location>
</feature>
<feature type="domain" description="SDH C-terminal" evidence="10">
    <location>
        <begin position="867"/>
        <end position="897"/>
    </location>
</feature>
<feature type="compositionally biased region" description="Basic and acidic residues" evidence="7">
    <location>
        <begin position="47"/>
        <end position="60"/>
    </location>
</feature>
<dbReference type="InterPro" id="IPR031322">
    <property type="entry name" value="Shikimate/glucono_kinase"/>
</dbReference>
<keyword evidence="3" id="KW-0678">Repressor</keyword>
<dbReference type="Gene3D" id="3.20.20.70">
    <property type="entry name" value="Aldolase class I"/>
    <property type="match status" value="1"/>
</dbReference>
<evidence type="ECO:0000256" key="6">
    <source>
        <dbReference type="ARBA" id="ARBA00023163"/>
    </source>
</evidence>
<evidence type="ECO:0000259" key="10">
    <source>
        <dbReference type="Pfam" id="PF18317"/>
    </source>
</evidence>
<dbReference type="Gene3D" id="3.40.50.720">
    <property type="entry name" value="NAD(P)-binding Rossmann-like Domain"/>
    <property type="match status" value="1"/>
</dbReference>
<dbReference type="InterPro" id="IPR013785">
    <property type="entry name" value="Aldolase_TIM"/>
</dbReference>
<dbReference type="Pfam" id="PF01488">
    <property type="entry name" value="Shikimate_DH"/>
    <property type="match status" value="1"/>
</dbReference>
<comment type="caution">
    <text evidence="11">The sequence shown here is derived from an EMBL/GenBank/DDBJ whole genome shotgun (WGS) entry which is preliminary data.</text>
</comment>
<feature type="compositionally biased region" description="Polar residues" evidence="7">
    <location>
        <begin position="61"/>
        <end position="70"/>
    </location>
</feature>
<dbReference type="AlphaFoldDB" id="A0A2B7YR65"/>
<proteinExistence type="inferred from homology"/>
<dbReference type="InterPro" id="IPR027417">
    <property type="entry name" value="P-loop_NTPase"/>
</dbReference>
<dbReference type="GO" id="GO:0004764">
    <property type="term" value="F:shikimate 3-dehydrogenase (NADP+) activity"/>
    <property type="evidence" value="ECO:0007669"/>
    <property type="project" value="InterPro"/>
</dbReference>
<dbReference type="Pfam" id="PF08501">
    <property type="entry name" value="Shikimate_dh_N"/>
    <property type="match status" value="1"/>
</dbReference>
<dbReference type="Pfam" id="PF18317">
    <property type="entry name" value="SDH_C"/>
    <property type="match status" value="1"/>
</dbReference>
<dbReference type="InterPro" id="IPR046346">
    <property type="entry name" value="Aminoacid_DH-like_N_sf"/>
</dbReference>
<keyword evidence="12" id="KW-1185">Reference proteome</keyword>
<feature type="domain" description="Quinate/shikimate 5-dehydrogenase/glutamyl-tRNA reductase" evidence="8">
    <location>
        <begin position="728"/>
        <end position="774"/>
    </location>
</feature>
<dbReference type="InterPro" id="IPR013708">
    <property type="entry name" value="Shikimate_DH-bd_N"/>
</dbReference>
<feature type="domain" description="Shikimate dehydrogenase substrate binding N-terminal" evidence="9">
    <location>
        <begin position="588"/>
        <end position="668"/>
    </location>
</feature>
<sequence length="912" mass="101407">MPVLAGPTKRKLSEVEGFETRDNWFPRSRHNSSAASMDRPSHPNHATQHDAARSRTDVRSHNSGQSTTYIDPQPFHDTLSEPTSRRSSPTSFDTPLRTSRKFENNASIVLVGISGTGKSSLAVILSAATGRRLVHADRYFEQVTGMTRATFKKEHGAAEYRQQEAMVMESMLVKNGQGCVIDCSPGSLERSGQKLLRAFAKTHPVVHILRDPVSIQAYIKAWDTEKVRRFLTLSGPLYRGYSNLEFFNISEQSSTSQEDKNGYQDSRLGPNLDELSRTTTPFLTLKRVERDFLQFIAYSAGDSIKLTKPLDSFPLSKLPIESRMFTYASSVPLSAMLERHLDLEELESTADAFELRVDVAQEACDGNSGVDPELADKISQTVATIRRSIIIPLIYHAELHLPTDTPGTNTAEIPRRSDNAYLNVLEHGLRFAPDFLTVDLSYSDEILSRIISSKGQTRIVGHFHFLQPPPQSWNDPHYMAMYERAMKLGCDLVRLSQPAVTMEDNFAVQRFHHKIRNLPNPHPPLIAYNSGPLGRLSCCFNPILTPVTHPVLMSTERSHYQPVPCLTAHEARTALFSSFALDPMRFYVFGAHVTYSLSPAMHNTAYKACGLPHIYTFHQSPTIRGLNELVKDPYFGGSSLGLPYKSEVVPLLDSMSPHARAIGACNTVIPIRSMPADGIITSDTVFQEKSRAGPVKALYGDNTDWIGMRNCLRRGLSPANAVRPSSTGLVIGAGGMARAAVYSIIQMGVQNIFVWNRTVSNAQKLAHHYNRQDLSCENAQVGKATVHVIESLSEPWPANYKQPTIVISGIPQHSVHGEPAPNFELPKQWIESPTGGVVLELAYKPLDTPLVCQMRALSHRGWVALDGLDVLPEQGFAQFELFTGHRSPRRLMRAIVRKEYKGEEGQYDPAAD</sequence>
<evidence type="ECO:0000256" key="1">
    <source>
        <dbReference type="ARBA" id="ARBA00006477"/>
    </source>
</evidence>